<dbReference type="SUPFAM" id="SSF53335">
    <property type="entry name" value="S-adenosyl-L-methionine-dependent methyltransferases"/>
    <property type="match status" value="1"/>
</dbReference>
<organism evidence="2 3">
    <name type="scientific">Thalassiosira oceanica</name>
    <name type="common">Marine diatom</name>
    <dbReference type="NCBI Taxonomy" id="159749"/>
    <lineage>
        <taxon>Eukaryota</taxon>
        <taxon>Sar</taxon>
        <taxon>Stramenopiles</taxon>
        <taxon>Ochrophyta</taxon>
        <taxon>Bacillariophyta</taxon>
        <taxon>Coscinodiscophyceae</taxon>
        <taxon>Thalassiosirophycidae</taxon>
        <taxon>Thalassiosirales</taxon>
        <taxon>Thalassiosiraceae</taxon>
        <taxon>Thalassiosira</taxon>
    </lineage>
</organism>
<accession>K0SWE6</accession>
<evidence type="ECO:0000256" key="1">
    <source>
        <dbReference type="SAM" id="MobiDB-lite"/>
    </source>
</evidence>
<gene>
    <name evidence="2" type="ORF">THAOC_07920</name>
</gene>
<feature type="region of interest" description="Disordered" evidence="1">
    <location>
        <begin position="64"/>
        <end position="110"/>
    </location>
</feature>
<name>K0SWE6_THAOC</name>
<protein>
    <submittedName>
        <fullName evidence="2">Uncharacterized protein</fullName>
    </submittedName>
</protein>
<comment type="caution">
    <text evidence="2">The sequence shown here is derived from an EMBL/GenBank/DDBJ whole genome shotgun (WGS) entry which is preliminary data.</text>
</comment>
<dbReference type="Gene3D" id="3.40.50.150">
    <property type="entry name" value="Vaccinia Virus protein VP39"/>
    <property type="match status" value="1"/>
</dbReference>
<dbReference type="Proteomes" id="UP000266841">
    <property type="component" value="Unassembled WGS sequence"/>
</dbReference>
<feature type="compositionally biased region" description="Low complexity" evidence="1">
    <location>
        <begin position="75"/>
        <end position="89"/>
    </location>
</feature>
<keyword evidence="3" id="KW-1185">Reference proteome</keyword>
<proteinExistence type="predicted"/>
<evidence type="ECO:0000313" key="2">
    <source>
        <dbReference type="EMBL" id="EJK70698.1"/>
    </source>
</evidence>
<evidence type="ECO:0000313" key="3">
    <source>
        <dbReference type="Proteomes" id="UP000266841"/>
    </source>
</evidence>
<dbReference type="OrthoDB" id="407325at2759"/>
<dbReference type="EMBL" id="AGNL01008163">
    <property type="protein sequence ID" value="EJK70698.1"/>
    <property type="molecule type" value="Genomic_DNA"/>
</dbReference>
<dbReference type="InterPro" id="IPR029063">
    <property type="entry name" value="SAM-dependent_MTases_sf"/>
</dbReference>
<dbReference type="PANTHER" id="PTHR14614">
    <property type="entry name" value="HEPATOCELLULAR CARCINOMA-ASSOCIATED ANTIGEN"/>
    <property type="match status" value="1"/>
</dbReference>
<dbReference type="PANTHER" id="PTHR14614:SF130">
    <property type="entry name" value="PROTEIN-LYSINE N-METHYLTRANSFERASE EEF2KMT"/>
    <property type="match status" value="1"/>
</dbReference>
<reference evidence="2 3" key="1">
    <citation type="journal article" date="2012" name="Genome Biol.">
        <title>Genome and low-iron response of an oceanic diatom adapted to chronic iron limitation.</title>
        <authorList>
            <person name="Lommer M."/>
            <person name="Specht M."/>
            <person name="Roy A.S."/>
            <person name="Kraemer L."/>
            <person name="Andreson R."/>
            <person name="Gutowska M.A."/>
            <person name="Wolf J."/>
            <person name="Bergner S.V."/>
            <person name="Schilhabel M.B."/>
            <person name="Klostermeier U.C."/>
            <person name="Beiko R.G."/>
            <person name="Rosenstiel P."/>
            <person name="Hippler M."/>
            <person name="Laroche J."/>
        </authorList>
    </citation>
    <scope>NUCLEOTIDE SEQUENCE [LARGE SCALE GENOMIC DNA]</scope>
    <source>
        <strain evidence="2 3">CCMP1005</strain>
    </source>
</reference>
<dbReference type="eggNOG" id="ENOG502RUM9">
    <property type="taxonomic scope" value="Eukaryota"/>
</dbReference>
<dbReference type="Pfam" id="PF10294">
    <property type="entry name" value="Methyltransf_16"/>
    <property type="match status" value="1"/>
</dbReference>
<dbReference type="InterPro" id="IPR019410">
    <property type="entry name" value="Methyltransf_16"/>
</dbReference>
<sequence length="406" mass="43972">MPGDDDEEVENGLFVSLVIPEGAVAGVDSLTFQYGDDGGQEFEVLIPEGSVAGDVLRIQVGERDLTTPTSDGDSSKANAKSPKSSLLEELGGGESDESSPIGSSKSAGNDDIEVVRLGDGTVLKLGSSQKQTQGQGDGDGTSVMVWPAGRILAETLTSNLGIEFLNDIIKKSDGDPIRCLEVGSGLGVCGLALAHALSAVDGAKPQCEVLLTDLCVNALNENIQRNPPPSPNVRVSAGSHTWGNALQFKTDEFKLIIGADLIYDSKKPFGPLLSTIYQQLDRENGVVVLAVRWRKPDLERCFFAQAEEKGLVFELWPSFVNSEFSNRCPCKLSWEEYGNPQCEASNEYFHNRKVMVDGKLLPFSGITEVDMEKMSANEYLSFEESQIQLLTGRFSDAKNRKKLRLN</sequence>
<dbReference type="OMA" id="MERMNDE"/>
<dbReference type="AlphaFoldDB" id="K0SWE6"/>